<evidence type="ECO:0000313" key="1">
    <source>
        <dbReference type="EMBL" id="QCP34273.1"/>
    </source>
</evidence>
<dbReference type="Proteomes" id="UP000298653">
    <property type="component" value="Chromosome"/>
</dbReference>
<proteinExistence type="predicted"/>
<sequence length="53" mass="6184">MIKVICSKQEKEQLDPLIRFAMFCVTGADCIFKKEIANFDVGKIKWFVEDNNE</sequence>
<organism evidence="1 2">
    <name type="scientific">Anaerostipes rhamnosivorans</name>
    <dbReference type="NCBI Taxonomy" id="1229621"/>
    <lineage>
        <taxon>Bacteria</taxon>
        <taxon>Bacillati</taxon>
        <taxon>Bacillota</taxon>
        <taxon>Clostridia</taxon>
        <taxon>Lachnospirales</taxon>
        <taxon>Lachnospiraceae</taxon>
        <taxon>Anaerostipes</taxon>
    </lineage>
</organism>
<dbReference type="KEGG" id="arf:AR1Y2_0819"/>
<reference evidence="1 2" key="1">
    <citation type="submission" date="2019-05" db="EMBL/GenBank/DDBJ databases">
        <title>Complete genome sequencing of Anaerostipes rhamnosivorans.</title>
        <authorList>
            <person name="Bui T.P.N."/>
            <person name="de Vos W.M."/>
        </authorList>
    </citation>
    <scope>NUCLEOTIDE SEQUENCE [LARGE SCALE GENOMIC DNA]</scope>
    <source>
        <strain evidence="1 2">1y2</strain>
    </source>
</reference>
<protein>
    <submittedName>
        <fullName evidence="1">Uncharacterized protein</fullName>
    </submittedName>
</protein>
<dbReference type="AlphaFoldDB" id="A0A4P8IEN6"/>
<evidence type="ECO:0000313" key="2">
    <source>
        <dbReference type="Proteomes" id="UP000298653"/>
    </source>
</evidence>
<dbReference type="RefSeq" id="WP_175403580.1">
    <property type="nucleotide sequence ID" value="NZ_CP040058.1"/>
</dbReference>
<keyword evidence="2" id="KW-1185">Reference proteome</keyword>
<accession>A0A4P8IEN6</accession>
<gene>
    <name evidence="1" type="ORF">AR1Y2_0819</name>
</gene>
<name>A0A4P8IEN6_9FIRM</name>
<dbReference type="EMBL" id="CP040058">
    <property type="protein sequence ID" value="QCP34273.1"/>
    <property type="molecule type" value="Genomic_DNA"/>
</dbReference>